<reference evidence="12" key="1">
    <citation type="submission" date="2016-08" db="EMBL/GenBank/DDBJ databases">
        <authorList>
            <person name="Seilhamer J.J."/>
        </authorList>
    </citation>
    <scope>NUCLEOTIDE SEQUENCE</scope>
    <source>
        <strain evidence="12">86</strain>
    </source>
</reference>
<dbReference type="InterPro" id="IPR005548">
    <property type="entry name" value="Cell_div_FtsQ/DivIB_C"/>
</dbReference>
<evidence type="ECO:0000313" key="12">
    <source>
        <dbReference type="EMBL" id="SCM72117.1"/>
    </source>
</evidence>
<dbReference type="PANTHER" id="PTHR35851">
    <property type="entry name" value="CELL DIVISION PROTEIN FTSQ"/>
    <property type="match status" value="1"/>
</dbReference>
<dbReference type="Pfam" id="PF08478">
    <property type="entry name" value="POTRA_1"/>
    <property type="match status" value="1"/>
</dbReference>
<protein>
    <recommendedName>
        <fullName evidence="9">Cell division protein FtsQ</fullName>
    </recommendedName>
</protein>
<keyword evidence="10" id="KW-0175">Coiled coil</keyword>
<evidence type="ECO:0000256" key="6">
    <source>
        <dbReference type="ARBA" id="ARBA00022989"/>
    </source>
</evidence>
<dbReference type="PANTHER" id="PTHR35851:SF1">
    <property type="entry name" value="CELL DIVISION PROTEIN FTSQ"/>
    <property type="match status" value="1"/>
</dbReference>
<comment type="function">
    <text evidence="9">Essential cell division protein.</text>
</comment>
<organism evidence="12">
    <name type="scientific">uncultured Pleomorphomonas sp</name>
    <dbReference type="NCBI Taxonomy" id="442121"/>
    <lineage>
        <taxon>Bacteria</taxon>
        <taxon>Pseudomonadati</taxon>
        <taxon>Pseudomonadota</taxon>
        <taxon>Alphaproteobacteria</taxon>
        <taxon>Hyphomicrobiales</taxon>
        <taxon>Pleomorphomonadaceae</taxon>
        <taxon>Pleomorphomonas</taxon>
        <taxon>environmental samples</taxon>
    </lineage>
</organism>
<keyword evidence="5 9" id="KW-0812">Transmembrane</keyword>
<dbReference type="InterPro" id="IPR045335">
    <property type="entry name" value="FtsQ_C_sf"/>
</dbReference>
<proteinExistence type="inferred from homology"/>
<keyword evidence="8 9" id="KW-0131">Cell cycle</keyword>
<keyword evidence="3 9" id="KW-0997">Cell inner membrane</keyword>
<dbReference type="InterPro" id="IPR013685">
    <property type="entry name" value="POTRA_FtsQ_type"/>
</dbReference>
<dbReference type="InterPro" id="IPR026579">
    <property type="entry name" value="FtsQ"/>
</dbReference>
<evidence type="ECO:0000256" key="9">
    <source>
        <dbReference type="HAMAP-Rule" id="MF_00911"/>
    </source>
</evidence>
<dbReference type="GO" id="GO:0005886">
    <property type="term" value="C:plasma membrane"/>
    <property type="evidence" value="ECO:0007669"/>
    <property type="project" value="UniProtKB-SubCell"/>
</dbReference>
<dbReference type="AlphaFoldDB" id="A0A212L3S6"/>
<evidence type="ECO:0000256" key="1">
    <source>
        <dbReference type="ARBA" id="ARBA00004370"/>
    </source>
</evidence>
<evidence type="ECO:0000256" key="7">
    <source>
        <dbReference type="ARBA" id="ARBA00023136"/>
    </source>
</evidence>
<dbReference type="GO" id="GO:0043093">
    <property type="term" value="P:FtsZ-dependent cytokinesis"/>
    <property type="evidence" value="ECO:0007669"/>
    <property type="project" value="UniProtKB-UniRule"/>
</dbReference>
<dbReference type="EMBL" id="FMJD01000002">
    <property type="protein sequence ID" value="SCM72117.1"/>
    <property type="molecule type" value="Genomic_DNA"/>
</dbReference>
<sequence>MQAMTTGMAKPARRKRFILFGRRGVSRLRRKPVWRPAGLLAALPRGAGVAMSVAYLIAWGAYGMVLSGRTVEVLNDTTAELGFRISAVRITGQREIDEGDVLDTLSIHSGQSLFFYDAAAARERLQTIPWVEDVSVMKLYPGTLRVIIEERVPAALWQPSIDAPVVVVDSAGKVITDRLETRYARLPRVVGEGAQLKVAEITSLLDDVPELQKKVRASMLVSDRRWDLFLDNGVQVMLPEVDPQKAVTELEKTDRESGLLDRDITVVDLRLADRLVVRLSDDARKARDELVAARNKALKKREQGA</sequence>
<dbReference type="HAMAP" id="MF_00911">
    <property type="entry name" value="FtsQ_subfam"/>
    <property type="match status" value="1"/>
</dbReference>
<keyword evidence="4 9" id="KW-0132">Cell division</keyword>
<dbReference type="Gene3D" id="3.40.50.11690">
    <property type="entry name" value="Cell division protein FtsQ/DivIB"/>
    <property type="match status" value="1"/>
</dbReference>
<dbReference type="GO" id="GO:0032153">
    <property type="term" value="C:cell division site"/>
    <property type="evidence" value="ECO:0007669"/>
    <property type="project" value="UniProtKB-UniRule"/>
</dbReference>
<dbReference type="PROSITE" id="PS51779">
    <property type="entry name" value="POTRA"/>
    <property type="match status" value="1"/>
</dbReference>
<evidence type="ECO:0000259" key="11">
    <source>
        <dbReference type="PROSITE" id="PS51779"/>
    </source>
</evidence>
<evidence type="ECO:0000256" key="10">
    <source>
        <dbReference type="SAM" id="Coils"/>
    </source>
</evidence>
<evidence type="ECO:0000256" key="3">
    <source>
        <dbReference type="ARBA" id="ARBA00022519"/>
    </source>
</evidence>
<gene>
    <name evidence="9 12" type="primary">ftsQ</name>
    <name evidence="12" type="ORF">KL86PLE_100471</name>
</gene>
<evidence type="ECO:0000256" key="5">
    <source>
        <dbReference type="ARBA" id="ARBA00022692"/>
    </source>
</evidence>
<keyword evidence="2 9" id="KW-1003">Cell membrane</keyword>
<feature type="coiled-coil region" evidence="10">
    <location>
        <begin position="276"/>
        <end position="303"/>
    </location>
</feature>
<feature type="domain" description="POTRA" evidence="11">
    <location>
        <begin position="83"/>
        <end position="151"/>
    </location>
</feature>
<dbReference type="Gene3D" id="3.10.20.310">
    <property type="entry name" value="membrane protein fhac"/>
    <property type="match status" value="1"/>
</dbReference>
<evidence type="ECO:0000256" key="8">
    <source>
        <dbReference type="ARBA" id="ARBA00023306"/>
    </source>
</evidence>
<comment type="subcellular location">
    <subcellularLocation>
        <location evidence="9">Cell inner membrane</location>
        <topology evidence="9">Single-pass type II membrane protein</topology>
    </subcellularLocation>
    <subcellularLocation>
        <location evidence="1">Membrane</location>
    </subcellularLocation>
    <text evidence="9">Localizes to the division septum.</text>
</comment>
<dbReference type="InterPro" id="IPR034746">
    <property type="entry name" value="POTRA"/>
</dbReference>
<keyword evidence="6 9" id="KW-1133">Transmembrane helix</keyword>
<dbReference type="GO" id="GO:0090529">
    <property type="term" value="P:cell septum assembly"/>
    <property type="evidence" value="ECO:0007669"/>
    <property type="project" value="InterPro"/>
</dbReference>
<comment type="similarity">
    <text evidence="9">Belongs to the FtsQ/DivIB family. FtsQ subfamily.</text>
</comment>
<keyword evidence="7 9" id="KW-0472">Membrane</keyword>
<evidence type="ECO:0000256" key="2">
    <source>
        <dbReference type="ARBA" id="ARBA00022475"/>
    </source>
</evidence>
<dbReference type="Pfam" id="PF03799">
    <property type="entry name" value="FtsQ_DivIB_C"/>
    <property type="match status" value="1"/>
</dbReference>
<accession>A0A212L3S6</accession>
<evidence type="ECO:0000256" key="4">
    <source>
        <dbReference type="ARBA" id="ARBA00022618"/>
    </source>
</evidence>
<name>A0A212L3S6_9HYPH</name>